<keyword evidence="9" id="KW-1185">Reference proteome</keyword>
<organism evidence="8 9">
    <name type="scientific">Xanthomonas theicola</name>
    <dbReference type="NCBI Taxonomy" id="56464"/>
    <lineage>
        <taxon>Bacteria</taxon>
        <taxon>Pseudomonadati</taxon>
        <taxon>Pseudomonadota</taxon>
        <taxon>Gammaproteobacteria</taxon>
        <taxon>Lysobacterales</taxon>
        <taxon>Lysobacteraceae</taxon>
        <taxon>Xanthomonas</taxon>
    </lineage>
</organism>
<keyword evidence="6" id="KW-0281">Fimbrium</keyword>
<name>A0A2S6Z7B7_9XANT</name>
<dbReference type="EMBL" id="MIGX01000184">
    <property type="protein sequence ID" value="PPT77359.1"/>
    <property type="molecule type" value="Genomic_DNA"/>
</dbReference>
<feature type="domain" description="PilY1 beta-propeller" evidence="7">
    <location>
        <begin position="584"/>
        <end position="887"/>
    </location>
</feature>
<dbReference type="InterPro" id="IPR011047">
    <property type="entry name" value="Quinoprotein_ADH-like_sf"/>
</dbReference>
<evidence type="ECO:0000313" key="9">
    <source>
        <dbReference type="Proteomes" id="UP000239898"/>
    </source>
</evidence>
<comment type="caution">
    <text evidence="8">The sequence shown here is derived from an EMBL/GenBank/DDBJ whole genome shotgun (WGS) entry which is preliminary data.</text>
</comment>
<evidence type="ECO:0000256" key="3">
    <source>
        <dbReference type="ARBA" id="ARBA00022558"/>
    </source>
</evidence>
<evidence type="ECO:0000259" key="7">
    <source>
        <dbReference type="Pfam" id="PF05567"/>
    </source>
</evidence>
<evidence type="ECO:0000256" key="5">
    <source>
        <dbReference type="ARBA" id="ARBA00022837"/>
    </source>
</evidence>
<dbReference type="InterPro" id="IPR008707">
    <property type="entry name" value="B-propeller_PilY1"/>
</dbReference>
<comment type="similarity">
    <text evidence="2">Belongs to the PilY1 family.</text>
</comment>
<dbReference type="SUPFAM" id="SSF50998">
    <property type="entry name" value="Quinoprotein alcohol dehydrogenase-like"/>
    <property type="match status" value="1"/>
</dbReference>
<dbReference type="GO" id="GO:0046872">
    <property type="term" value="F:metal ion binding"/>
    <property type="evidence" value="ECO:0007669"/>
    <property type="project" value="UniProtKB-KW"/>
</dbReference>
<evidence type="ECO:0000256" key="6">
    <source>
        <dbReference type="ARBA" id="ARBA00023263"/>
    </source>
</evidence>
<keyword evidence="4" id="KW-0479">Metal-binding</keyword>
<evidence type="ECO:0000313" key="8">
    <source>
        <dbReference type="EMBL" id="PPT77359.1"/>
    </source>
</evidence>
<comment type="subcellular location">
    <subcellularLocation>
        <location evidence="1">Fimbrium</location>
    </subcellularLocation>
</comment>
<accession>A0A2S6Z7B7</accession>
<dbReference type="AlphaFoldDB" id="A0A2S6Z7B7"/>
<gene>
    <name evidence="8" type="ORF">XthCFBP4691_19360</name>
</gene>
<dbReference type="Proteomes" id="UP000239898">
    <property type="component" value="Unassembled WGS sequence"/>
</dbReference>
<reference evidence="8 9" key="1">
    <citation type="submission" date="2016-08" db="EMBL/GenBank/DDBJ databases">
        <title>Evolution of the type three secretion system and type three effector repertoires in Xanthomonas.</title>
        <authorList>
            <person name="Merda D."/>
            <person name="Briand M."/>
            <person name="Bosis E."/>
            <person name="Rousseau C."/>
            <person name="Portier P."/>
            <person name="Jacques M.-A."/>
            <person name="Fischer-Le Saux M."/>
        </authorList>
    </citation>
    <scope>NUCLEOTIDE SEQUENCE [LARGE SCALE GENOMIC DNA]</scope>
    <source>
        <strain evidence="8 9">CFBP 4691</strain>
    </source>
</reference>
<keyword evidence="5" id="KW-0106">Calcium</keyword>
<keyword evidence="3" id="KW-1029">Fimbrium biogenesis</keyword>
<dbReference type="GO" id="GO:0009289">
    <property type="term" value="C:pilus"/>
    <property type="evidence" value="ECO:0007669"/>
    <property type="project" value="UniProtKB-SubCell"/>
</dbReference>
<dbReference type="OrthoDB" id="7156875at2"/>
<proteinExistence type="inferred from homology"/>
<evidence type="ECO:0000256" key="1">
    <source>
        <dbReference type="ARBA" id="ARBA00004561"/>
    </source>
</evidence>
<evidence type="ECO:0000256" key="2">
    <source>
        <dbReference type="ARBA" id="ARBA00008387"/>
    </source>
</evidence>
<sequence>MWLASSSDRVDQTILSTPADWDAVKNNAVAYDPAVHRLNNSYLNPNGTTCTTFGNRGCVRDTTLTFEVSVRVKVCVVGFLEDNCVAYSSTNYKPEGLIQEYSTRMRYSIFGYKNVDIQQGPGSDSGILRARQKFVGPFSHNPDQGKLANAAREWDPQTGVIYQNPDPADADATTLAVGSSNSIKNSGVINYLNKFGQLGTGKNVKTFDDVSELYYAAVRYFKHQGNIASYSSLSGDSLSKYQQADGFPVITDWNDPIAYRCQVNVILGIGDTNTHFDKNLPGNTRNLGGEPVQPAEVSADKTVNVISRMTQIWRKEGLNEADAAARASVDSFNGNGNSAYIAALAYDAHTQDLRPDTASDGLPGKQTLSTHWVDVVEYGDYKSPSTNQYWLAAKYGGFRAPEGYNADTNLDPLSDPAWWDGKSYVNNDTSYKQPDNYYVAADAEKMVTSLRRAFERILDDKKGSASSLASNTTTLQSGARTYQAIFYSGTWRGDLIAYDVDPKTGVATSAWSASDKIPAWNTRVIKFAGSATALKDFAYGNLNGTPLSSASQQQIDYLRGDRSNEAVNNEVAGKGKLRARTGVLGDIVNSQPVYVGVPSTRLYSTATFTGAKAYASFAAANATRAPMLYVGANDGMLHGFDAISGAEKFAFVPRAAMTGLLDYTNPDYDHRYYVDGELTVSDVYDAATASWRSVLVGTMGRGGKGMFALDVTNPGNISLLWDKTSTDLGALGNNLGKPIIGQLGNGQWYVMVGNGPNSSGDSADLVLVNLLTGVSSSIATGATGDNGLSSVLAWSSNNDYIVDRIYAGDLRGNLWRFDMTGATGKATRLFAAQFGAKAQPITAAPAAAKDPSTGLTWLFFGTGKYLSDGDISNKDVQTWYGLIDRGRSIASDRSSLNKVDIVEQGVVNGRTVRVIEDQPSPGADGWYMDLVPPPGTAQGERMVVSNFFQGTALIGTTRIPDSGDVCKPGGNGFVMAINPFTGGRMPQSFFDLDGSGGSSTGDTLQGKTVSGIALDSSPNNPIFIGNQMQTGMDNAGTVGIGTNSSALNMKRVSWRELLRND</sequence>
<evidence type="ECO:0000256" key="4">
    <source>
        <dbReference type="ARBA" id="ARBA00022723"/>
    </source>
</evidence>
<dbReference type="Pfam" id="PF05567">
    <property type="entry name" value="T4P_PilY1"/>
    <property type="match status" value="1"/>
</dbReference>
<protein>
    <recommendedName>
        <fullName evidence="7">PilY1 beta-propeller domain-containing protein</fullName>
    </recommendedName>
</protein>